<accession>A0ABN3K1K9</accession>
<evidence type="ECO:0000313" key="2">
    <source>
        <dbReference type="EMBL" id="GAA2446841.1"/>
    </source>
</evidence>
<comment type="caution">
    <text evidence="2">The sequence shown here is derived from an EMBL/GenBank/DDBJ whole genome shotgun (WGS) entry which is preliminary data.</text>
</comment>
<dbReference type="RefSeq" id="WP_344595601.1">
    <property type="nucleotide sequence ID" value="NZ_BAAARW010000031.1"/>
</dbReference>
<keyword evidence="3" id="KW-1185">Reference proteome</keyword>
<dbReference type="Proteomes" id="UP001501231">
    <property type="component" value="Unassembled WGS sequence"/>
</dbReference>
<gene>
    <name evidence="2" type="ORF">GCM10010191_74960</name>
</gene>
<dbReference type="Gene3D" id="3.90.1200.10">
    <property type="match status" value="1"/>
</dbReference>
<dbReference type="SUPFAM" id="SSF56112">
    <property type="entry name" value="Protein kinase-like (PK-like)"/>
    <property type="match status" value="1"/>
</dbReference>
<dbReference type="InterPro" id="IPR011009">
    <property type="entry name" value="Kinase-like_dom_sf"/>
</dbReference>
<reference evidence="2 3" key="1">
    <citation type="journal article" date="2019" name="Int. J. Syst. Evol. Microbiol.">
        <title>The Global Catalogue of Microorganisms (GCM) 10K type strain sequencing project: providing services to taxonomists for standard genome sequencing and annotation.</title>
        <authorList>
            <consortium name="The Broad Institute Genomics Platform"/>
            <consortium name="The Broad Institute Genome Sequencing Center for Infectious Disease"/>
            <person name="Wu L."/>
            <person name="Ma J."/>
        </authorList>
    </citation>
    <scope>NUCLEOTIDE SEQUENCE [LARGE SCALE GENOMIC DNA]</scope>
    <source>
        <strain evidence="2 3">JCM 3325</strain>
    </source>
</reference>
<evidence type="ECO:0000313" key="3">
    <source>
        <dbReference type="Proteomes" id="UP001501231"/>
    </source>
</evidence>
<protein>
    <submittedName>
        <fullName evidence="2">Uncharacterized protein</fullName>
    </submittedName>
</protein>
<name>A0ABN3K1K9_9ACTN</name>
<feature type="region of interest" description="Disordered" evidence="1">
    <location>
        <begin position="1"/>
        <end position="22"/>
    </location>
</feature>
<proteinExistence type="predicted"/>
<dbReference type="EMBL" id="BAAARW010000031">
    <property type="protein sequence ID" value="GAA2446841.1"/>
    <property type="molecule type" value="Genomic_DNA"/>
</dbReference>
<organism evidence="2 3">
    <name type="scientific">Actinomadura vinacea</name>
    <dbReference type="NCBI Taxonomy" id="115336"/>
    <lineage>
        <taxon>Bacteria</taxon>
        <taxon>Bacillati</taxon>
        <taxon>Actinomycetota</taxon>
        <taxon>Actinomycetes</taxon>
        <taxon>Streptosporangiales</taxon>
        <taxon>Thermomonosporaceae</taxon>
        <taxon>Actinomadura</taxon>
    </lineage>
</organism>
<sequence length="79" mass="8751">MPRPGLRTPADHPSAAHGRSGAVHVPALGAADRYRDLAIAHRDLSEDHGPEAWEAFLAAYGLIDQVAEERYYRLLDELF</sequence>
<evidence type="ECO:0000256" key="1">
    <source>
        <dbReference type="SAM" id="MobiDB-lite"/>
    </source>
</evidence>